<dbReference type="PROSITE" id="PS50005">
    <property type="entry name" value="TPR"/>
    <property type="match status" value="1"/>
</dbReference>
<dbReference type="SMART" id="SM00671">
    <property type="entry name" value="SEL1"/>
    <property type="match status" value="5"/>
</dbReference>
<gene>
    <name evidence="6" type="ORF">CRV08_04975</name>
</gene>
<keyword evidence="5" id="KW-0802">TPR repeat</keyword>
<accession>A0A4Q0YJI6</accession>
<evidence type="ECO:0000256" key="2">
    <source>
        <dbReference type="ARBA" id="ARBA00012865"/>
    </source>
</evidence>
<name>A0A4Q0YJI6_9BACT</name>
<dbReference type="InterPro" id="IPR050767">
    <property type="entry name" value="Sel1_AlgK"/>
</dbReference>
<dbReference type="PANTHER" id="PTHR11102:SF160">
    <property type="entry name" value="ERAD-ASSOCIATED E3 UBIQUITIN-PROTEIN LIGASE COMPONENT HRD3"/>
    <property type="match status" value="1"/>
</dbReference>
<dbReference type="InterPro" id="IPR006597">
    <property type="entry name" value="Sel1-like"/>
</dbReference>
<reference evidence="6 7" key="1">
    <citation type="submission" date="2017-10" db="EMBL/GenBank/DDBJ databases">
        <title>Genomics of the genus Arcobacter.</title>
        <authorList>
            <person name="Perez-Cataluna A."/>
            <person name="Figueras M.J."/>
        </authorList>
    </citation>
    <scope>NUCLEOTIDE SEQUENCE [LARGE SCALE GENOMIC DNA]</scope>
    <source>
        <strain evidence="6 7">CECT 8993</strain>
    </source>
</reference>
<dbReference type="InterPro" id="IPR011990">
    <property type="entry name" value="TPR-like_helical_dom_sf"/>
</dbReference>
<evidence type="ECO:0000313" key="6">
    <source>
        <dbReference type="EMBL" id="RXJ69359.1"/>
    </source>
</evidence>
<evidence type="ECO:0000256" key="3">
    <source>
        <dbReference type="ARBA" id="ARBA00023157"/>
    </source>
</evidence>
<sequence>MQIPNLQKLLIILLTIIILNGCNKEIEDIPLEKEQKDISNINIDEVLKNFDKKDKDILCKELVNKKQEYLECVKEEVKSRPTIKNLEYLAGLYVVKREFQNAIKVYEEAIKKGSKKATYSLAGLYNEQTKQRDKAKKLFMSIKEYKDSTCQIGGILALEDNDDAFDFYEEQIKKGNNKAYICQGLLHVKERNYYDAKESYEKLLSLGYKEAYFYLGNLYSAYLLKHGRAIDSYTKATKELEDENERKVLSMYNLGIEYFRFDRYDDAIYWFIKALKAKEIEVPLAYKDNAFLGLVNVYREIDDENNMKKVLFKMQELGDINGYLDLAIYYKKHKNYKKAEEIFMQCINKGFGDCAAGLGAMYYRLKDYEKAKNAYKIGIALGSSDAMINFAVYYDVVEKDYEKSIILYEQAAKLGDEIAARNLAWLYEKELKDDEKAKIWFKKAYDLGDKSLEKKLKKLGVL</sequence>
<feature type="repeat" description="TPR" evidence="5">
    <location>
        <begin position="248"/>
        <end position="281"/>
    </location>
</feature>
<dbReference type="Pfam" id="PF08238">
    <property type="entry name" value="Sel1"/>
    <property type="match status" value="4"/>
</dbReference>
<dbReference type="Gene3D" id="1.25.40.10">
    <property type="entry name" value="Tetratricopeptide repeat domain"/>
    <property type="match status" value="3"/>
</dbReference>
<dbReference type="SUPFAM" id="SSF81901">
    <property type="entry name" value="HCP-like"/>
    <property type="match status" value="2"/>
</dbReference>
<dbReference type="GO" id="GO:0008800">
    <property type="term" value="F:beta-lactamase activity"/>
    <property type="evidence" value="ECO:0007669"/>
    <property type="project" value="UniProtKB-EC"/>
</dbReference>
<dbReference type="AlphaFoldDB" id="A0A4Q0YJI6"/>
<evidence type="ECO:0000313" key="7">
    <source>
        <dbReference type="Proteomes" id="UP000290172"/>
    </source>
</evidence>
<comment type="catalytic activity">
    <reaction evidence="1">
        <text>a beta-lactam + H2O = a substituted beta-amino acid</text>
        <dbReference type="Rhea" id="RHEA:20401"/>
        <dbReference type="ChEBI" id="CHEBI:15377"/>
        <dbReference type="ChEBI" id="CHEBI:35627"/>
        <dbReference type="ChEBI" id="CHEBI:140347"/>
        <dbReference type="EC" id="3.5.2.6"/>
    </reaction>
</comment>
<protein>
    <recommendedName>
        <fullName evidence="2">beta-lactamase</fullName>
        <ecNumber evidence="2">3.5.2.6</ecNumber>
    </recommendedName>
</protein>
<dbReference type="PANTHER" id="PTHR11102">
    <property type="entry name" value="SEL-1-LIKE PROTEIN"/>
    <property type="match status" value="1"/>
</dbReference>
<dbReference type="SMART" id="SM00028">
    <property type="entry name" value="TPR"/>
    <property type="match status" value="5"/>
</dbReference>
<proteinExistence type="predicted"/>
<organism evidence="6 7">
    <name type="scientific">Halarcobacter ebronensis</name>
    <dbReference type="NCBI Taxonomy" id="1462615"/>
    <lineage>
        <taxon>Bacteria</taxon>
        <taxon>Pseudomonadati</taxon>
        <taxon>Campylobacterota</taxon>
        <taxon>Epsilonproteobacteria</taxon>
        <taxon>Campylobacterales</taxon>
        <taxon>Arcobacteraceae</taxon>
        <taxon>Halarcobacter</taxon>
    </lineage>
</organism>
<keyword evidence="4" id="KW-0046">Antibiotic resistance</keyword>
<dbReference type="Proteomes" id="UP000290172">
    <property type="component" value="Unassembled WGS sequence"/>
</dbReference>
<dbReference type="GO" id="GO:0046677">
    <property type="term" value="P:response to antibiotic"/>
    <property type="evidence" value="ECO:0007669"/>
    <property type="project" value="UniProtKB-KW"/>
</dbReference>
<dbReference type="InterPro" id="IPR019734">
    <property type="entry name" value="TPR_rpt"/>
</dbReference>
<dbReference type="EC" id="3.5.2.6" evidence="2"/>
<dbReference type="EMBL" id="PDKJ01000003">
    <property type="protein sequence ID" value="RXJ69359.1"/>
    <property type="molecule type" value="Genomic_DNA"/>
</dbReference>
<keyword evidence="3" id="KW-1015">Disulfide bond</keyword>
<evidence type="ECO:0000256" key="4">
    <source>
        <dbReference type="ARBA" id="ARBA00023251"/>
    </source>
</evidence>
<evidence type="ECO:0000256" key="5">
    <source>
        <dbReference type="PROSITE-ProRule" id="PRU00339"/>
    </source>
</evidence>
<comment type="caution">
    <text evidence="6">The sequence shown here is derived from an EMBL/GenBank/DDBJ whole genome shotgun (WGS) entry which is preliminary data.</text>
</comment>
<dbReference type="RefSeq" id="WP_128979675.1">
    <property type="nucleotide sequence ID" value="NZ_PDKJ01000003.1"/>
</dbReference>
<evidence type="ECO:0000256" key="1">
    <source>
        <dbReference type="ARBA" id="ARBA00001526"/>
    </source>
</evidence>